<dbReference type="Proteomes" id="UP000326289">
    <property type="component" value="Unassembled WGS sequence"/>
</dbReference>
<keyword evidence="1" id="KW-0812">Transmembrane</keyword>
<accession>A0A5N6IXY2</accession>
<evidence type="ECO:0000313" key="3">
    <source>
        <dbReference type="Proteomes" id="UP000326289"/>
    </source>
</evidence>
<protein>
    <submittedName>
        <fullName evidence="2">Uncharacterized protein</fullName>
    </submittedName>
</protein>
<keyword evidence="1" id="KW-1133">Transmembrane helix</keyword>
<dbReference type="AlphaFoldDB" id="A0A5N6IXY2"/>
<gene>
    <name evidence="2" type="ORF">BDV30DRAFT_214616</name>
</gene>
<sequence length="80" mass="8602">MISKSNRTHSDSAFPSMHPAPPMTIGVGCGSAFLHILFPVSPFFLLFFRVGFSAWLVARGHDPPENSRTHGNGSSCSQAV</sequence>
<evidence type="ECO:0000313" key="2">
    <source>
        <dbReference type="EMBL" id="KAB8270759.1"/>
    </source>
</evidence>
<evidence type="ECO:0000256" key="1">
    <source>
        <dbReference type="SAM" id="Phobius"/>
    </source>
</evidence>
<organism evidence="2 3">
    <name type="scientific">Aspergillus minisclerotigenes</name>
    <dbReference type="NCBI Taxonomy" id="656917"/>
    <lineage>
        <taxon>Eukaryota</taxon>
        <taxon>Fungi</taxon>
        <taxon>Dikarya</taxon>
        <taxon>Ascomycota</taxon>
        <taxon>Pezizomycotina</taxon>
        <taxon>Eurotiomycetes</taxon>
        <taxon>Eurotiomycetidae</taxon>
        <taxon>Eurotiales</taxon>
        <taxon>Aspergillaceae</taxon>
        <taxon>Aspergillus</taxon>
        <taxon>Aspergillus subgen. Circumdati</taxon>
    </lineage>
</organism>
<proteinExistence type="predicted"/>
<reference evidence="2 3" key="1">
    <citation type="submission" date="2019-04" db="EMBL/GenBank/DDBJ databases">
        <title>Fungal friends and foes A comparative genomics study of 23 Aspergillus species from section Flavi.</title>
        <authorList>
            <consortium name="DOE Joint Genome Institute"/>
            <person name="Kjaerbolling I."/>
            <person name="Vesth T.C."/>
            <person name="Frisvad J.C."/>
            <person name="Nybo J.L."/>
            <person name="Theobald S."/>
            <person name="Kildgaard S."/>
            <person name="Petersen T.I."/>
            <person name="Kuo A."/>
            <person name="Sato A."/>
            <person name="Lyhne E.K."/>
            <person name="Kogle M.E."/>
            <person name="Wiebenga A."/>
            <person name="Kun R.S."/>
            <person name="Lubbers R.J."/>
            <person name="Makela M.R."/>
            <person name="Barry K."/>
            <person name="Chovatia M."/>
            <person name="Clum A."/>
            <person name="Daum C."/>
            <person name="Haridas S."/>
            <person name="He G."/>
            <person name="LaButti K."/>
            <person name="Lipzen A."/>
            <person name="Mondo S."/>
            <person name="Pangilinan J."/>
            <person name="Riley R."/>
            <person name="Salamov A."/>
            <person name="Simmons B.A."/>
            <person name="Magnuson J.K."/>
            <person name="Henrissat B."/>
            <person name="Mortensen U.H."/>
            <person name="Larsen T.O."/>
            <person name="De vries R.P."/>
            <person name="Grigoriev I.V."/>
            <person name="Machida M."/>
            <person name="Baker S.E."/>
            <person name="Andersen M.R."/>
        </authorList>
    </citation>
    <scope>NUCLEOTIDE SEQUENCE [LARGE SCALE GENOMIC DNA]</scope>
    <source>
        <strain evidence="2 3">CBS 117635</strain>
    </source>
</reference>
<dbReference type="PROSITE" id="PS51257">
    <property type="entry name" value="PROKAR_LIPOPROTEIN"/>
    <property type="match status" value="1"/>
</dbReference>
<keyword evidence="3" id="KW-1185">Reference proteome</keyword>
<dbReference type="EMBL" id="ML732825">
    <property type="protein sequence ID" value="KAB8270759.1"/>
    <property type="molecule type" value="Genomic_DNA"/>
</dbReference>
<keyword evidence="1" id="KW-0472">Membrane</keyword>
<name>A0A5N6IXY2_9EURO</name>
<feature type="transmembrane region" description="Helical" evidence="1">
    <location>
        <begin position="32"/>
        <end position="58"/>
    </location>
</feature>